<dbReference type="Ensembl" id="ENSVKKT00000009062.1">
    <property type="protein sequence ID" value="ENSVKKP00000008837.1"/>
    <property type="gene ID" value="ENSVKKG00000006273.1"/>
</dbReference>
<accession>A0A8D2JF68</accession>
<reference evidence="2" key="2">
    <citation type="submission" date="2025-09" db="UniProtKB">
        <authorList>
            <consortium name="Ensembl"/>
        </authorList>
    </citation>
    <scope>IDENTIFICATION</scope>
</reference>
<evidence type="ECO:0000256" key="1">
    <source>
        <dbReference type="ARBA" id="ARBA00038101"/>
    </source>
</evidence>
<dbReference type="PANTHER" id="PTHR11102:SF53">
    <property type="entry name" value="PROTEIN SEL-1 HOMOLOG 2"/>
    <property type="match status" value="1"/>
</dbReference>
<dbReference type="AlphaFoldDB" id="A0A8D2JF68"/>
<sequence length="418" mass="46971">MLTFLMKAAEMGSQKAMENLAADMLFGFNGPQDVKAAISLYEILAEEGSHKGQTALGFLSSYGIGMEYNQAKALVYYTFASIGGNLISQMIMGYRYWLGINVPRNCERALINYRKVASFIANKLEKNEDMPVEKVRLMGRPENLSFNAEFLDWEVYQYYRFLAERGDTQIQKAFYYFLKAAYAGNANGMAFLGKMYLEGSTIVAQSNATALKYFKMAADKGNPVGLWGLGLLYFHGRGVPLNYTEAFTYFQKAAEKGFANAQFQLGVMYHTGSGVKKDFKLAFQYFYLASQNGQPLAIYYLAQMYATGTGVLRSCQNAVEKRLNFSVKIRFIHWLFFYGNGLQVKDIHLARRWYGMAAETNPEAFIPVALAYIRLEVMCVLTDLQLLNVSVFYTNLIATAVSVGSEKLMGKGTLRASE</sequence>
<dbReference type="PANTHER" id="PTHR11102">
    <property type="entry name" value="SEL-1-LIKE PROTEIN"/>
    <property type="match status" value="1"/>
</dbReference>
<dbReference type="GO" id="GO:0036503">
    <property type="term" value="P:ERAD pathway"/>
    <property type="evidence" value="ECO:0007669"/>
    <property type="project" value="TreeGrafter"/>
</dbReference>
<dbReference type="InterPro" id="IPR006597">
    <property type="entry name" value="Sel1-like"/>
</dbReference>
<dbReference type="Proteomes" id="UP000694545">
    <property type="component" value="Unplaced"/>
</dbReference>
<organism evidence="2 3">
    <name type="scientific">Varanus komodoensis</name>
    <name type="common">Komodo dragon</name>
    <dbReference type="NCBI Taxonomy" id="61221"/>
    <lineage>
        <taxon>Eukaryota</taxon>
        <taxon>Metazoa</taxon>
        <taxon>Chordata</taxon>
        <taxon>Craniata</taxon>
        <taxon>Vertebrata</taxon>
        <taxon>Euteleostomi</taxon>
        <taxon>Lepidosauria</taxon>
        <taxon>Squamata</taxon>
        <taxon>Bifurcata</taxon>
        <taxon>Unidentata</taxon>
        <taxon>Episquamata</taxon>
        <taxon>Toxicofera</taxon>
        <taxon>Anguimorpha</taxon>
        <taxon>Paleoanguimorpha</taxon>
        <taxon>Varanoidea</taxon>
        <taxon>Varanidae</taxon>
        <taxon>Varanus</taxon>
    </lineage>
</organism>
<dbReference type="GO" id="GO:0005789">
    <property type="term" value="C:endoplasmic reticulum membrane"/>
    <property type="evidence" value="ECO:0007669"/>
    <property type="project" value="TreeGrafter"/>
</dbReference>
<protein>
    <submittedName>
        <fullName evidence="2">SEL1L2 adaptor subunit of ERAD E3 ligase</fullName>
    </submittedName>
</protein>
<proteinExistence type="inferred from homology"/>
<dbReference type="SMART" id="SM00671">
    <property type="entry name" value="SEL1"/>
    <property type="match status" value="8"/>
</dbReference>
<reference evidence="2" key="1">
    <citation type="submission" date="2025-08" db="UniProtKB">
        <authorList>
            <consortium name="Ensembl"/>
        </authorList>
    </citation>
    <scope>IDENTIFICATION</scope>
</reference>
<evidence type="ECO:0000313" key="2">
    <source>
        <dbReference type="Ensembl" id="ENSVKKP00000008837.1"/>
    </source>
</evidence>
<dbReference type="Pfam" id="PF08238">
    <property type="entry name" value="Sel1"/>
    <property type="match status" value="9"/>
</dbReference>
<dbReference type="OMA" id="QKDAHAQ"/>
<keyword evidence="3" id="KW-1185">Reference proteome</keyword>
<dbReference type="InterPro" id="IPR011990">
    <property type="entry name" value="TPR-like_helical_dom_sf"/>
</dbReference>
<name>A0A8D2JF68_VARKO</name>
<dbReference type="Gene3D" id="1.25.40.10">
    <property type="entry name" value="Tetratricopeptide repeat domain"/>
    <property type="match status" value="2"/>
</dbReference>
<comment type="similarity">
    <text evidence="1">Belongs to the sel-1 family.</text>
</comment>
<dbReference type="SUPFAM" id="SSF81901">
    <property type="entry name" value="HCP-like"/>
    <property type="match status" value="2"/>
</dbReference>
<dbReference type="InterPro" id="IPR050767">
    <property type="entry name" value="Sel1_AlgK"/>
</dbReference>
<evidence type="ECO:0000313" key="3">
    <source>
        <dbReference type="Proteomes" id="UP000694545"/>
    </source>
</evidence>